<feature type="compositionally biased region" description="Basic and acidic residues" evidence="11">
    <location>
        <begin position="478"/>
        <end position="489"/>
    </location>
</feature>
<keyword evidence="5 12" id="KW-0812">Transmembrane</keyword>
<organism evidence="14 15">
    <name type="scientific">Dichomitus squalens</name>
    <dbReference type="NCBI Taxonomy" id="114155"/>
    <lineage>
        <taxon>Eukaryota</taxon>
        <taxon>Fungi</taxon>
        <taxon>Dikarya</taxon>
        <taxon>Basidiomycota</taxon>
        <taxon>Agaricomycotina</taxon>
        <taxon>Agaricomycetes</taxon>
        <taxon>Polyporales</taxon>
        <taxon>Polyporaceae</taxon>
        <taxon>Dichomitus</taxon>
    </lineage>
</organism>
<feature type="region of interest" description="Disordered" evidence="11">
    <location>
        <begin position="449"/>
        <end position="536"/>
    </location>
</feature>
<dbReference type="PANTHER" id="PTHR31382:SF4">
    <property type="entry name" value="NA(+)_H(+) ANTIPORTER"/>
    <property type="match status" value="1"/>
</dbReference>
<feature type="transmembrane region" description="Helical" evidence="12">
    <location>
        <begin position="281"/>
        <end position="300"/>
    </location>
</feature>
<comment type="subcellular location">
    <subcellularLocation>
        <location evidence="1">Membrane</location>
        <topology evidence="1">Multi-pass membrane protein</topology>
    </subcellularLocation>
</comment>
<evidence type="ECO:0000313" key="14">
    <source>
        <dbReference type="EMBL" id="TBU56931.1"/>
    </source>
</evidence>
<evidence type="ECO:0000256" key="4">
    <source>
        <dbReference type="ARBA" id="ARBA00022449"/>
    </source>
</evidence>
<dbReference type="InterPro" id="IPR004712">
    <property type="entry name" value="Na+/H+_antiporter_fungi"/>
</dbReference>
<feature type="transmembrane region" description="Helical" evidence="12">
    <location>
        <begin position="88"/>
        <end position="111"/>
    </location>
</feature>
<feature type="transmembrane region" description="Helical" evidence="12">
    <location>
        <begin position="389"/>
        <end position="411"/>
    </location>
</feature>
<dbReference type="EMBL" id="ML145144">
    <property type="protein sequence ID" value="TBU56931.1"/>
    <property type="molecule type" value="Genomic_DNA"/>
</dbReference>
<keyword evidence="7" id="KW-0915">Sodium</keyword>
<dbReference type="GO" id="GO:0120029">
    <property type="term" value="P:proton export across plasma membrane"/>
    <property type="evidence" value="ECO:0007669"/>
    <property type="project" value="InterPro"/>
</dbReference>
<feature type="transmembrane region" description="Helical" evidence="12">
    <location>
        <begin position="21"/>
        <end position="44"/>
    </location>
</feature>
<gene>
    <name evidence="14" type="ORF">BD310DRAFT_592596</name>
</gene>
<dbReference type="InterPro" id="IPR006153">
    <property type="entry name" value="Cation/H_exchanger_TM"/>
</dbReference>
<keyword evidence="6 12" id="KW-1133">Transmembrane helix</keyword>
<proteinExistence type="inferred from homology"/>
<feature type="transmembrane region" description="Helical" evidence="12">
    <location>
        <begin position="190"/>
        <end position="212"/>
    </location>
</feature>
<evidence type="ECO:0000256" key="6">
    <source>
        <dbReference type="ARBA" id="ARBA00022989"/>
    </source>
</evidence>
<feature type="transmembrane region" description="Helical" evidence="12">
    <location>
        <begin position="312"/>
        <end position="335"/>
    </location>
</feature>
<dbReference type="GO" id="GO:0005886">
    <property type="term" value="C:plasma membrane"/>
    <property type="evidence" value="ECO:0007669"/>
    <property type="project" value="InterPro"/>
</dbReference>
<keyword evidence="4" id="KW-0050">Antiport</keyword>
<reference evidence="14 15" key="1">
    <citation type="submission" date="2019-01" db="EMBL/GenBank/DDBJ databases">
        <title>Draft genome sequences of three monokaryotic isolates of the white-rot basidiomycete fungus Dichomitus squalens.</title>
        <authorList>
            <consortium name="DOE Joint Genome Institute"/>
            <person name="Lopez S.C."/>
            <person name="Andreopoulos B."/>
            <person name="Pangilinan J."/>
            <person name="Lipzen A."/>
            <person name="Riley R."/>
            <person name="Ahrendt S."/>
            <person name="Ng V."/>
            <person name="Barry K."/>
            <person name="Daum C."/>
            <person name="Grigoriev I.V."/>
            <person name="Hilden K.S."/>
            <person name="Makela M.R."/>
            <person name="de Vries R.P."/>
        </authorList>
    </citation>
    <scope>NUCLEOTIDE SEQUENCE [LARGE SCALE GENOMIC DNA]</scope>
    <source>
        <strain evidence="14 15">CBS 464.89</strain>
    </source>
</reference>
<feature type="region of interest" description="Disordered" evidence="11">
    <location>
        <begin position="636"/>
        <end position="680"/>
    </location>
</feature>
<dbReference type="GO" id="GO:0030007">
    <property type="term" value="P:intracellular potassium ion homeostasis"/>
    <property type="evidence" value="ECO:0007669"/>
    <property type="project" value="TreeGrafter"/>
</dbReference>
<sequence length="680" mass="72491">MVIGGFVVAFSMFSLLVKEKLYINEVVLGTACGVIFGPYCANVFDPRSWGGDLNTITLEVTRITLAAGLFAIGVELPQSYLADHAKSLLVMVVPTMAFGWLVVAAVIFVVFPNLNFISSMVIAACLTPTDPIISAAIVGGKFATKHVPLNLRRLLSAESAANDGLAYPFLSISIYLTIESSTRVAVGEWFLVGWLYQVILGTVIGGVLGLGFSHFMKFSHRRGFIDRESYVAQYLALALFTVGITRTLGSDDLLAAFAAGSAISWDGHFNTQIEDEVFSSVIDLVLNCGCFIYIGAWMPFNMFNAPELDLTPWRLFIVFLAVMILRRIPPLLLLYPWVPEIASWREALFSGHFGPMGVGAIFVSTLAVTELPTPQSPPQDQAETLAATLQAIVSFVVLGSIIIHGLSIPFFSFGRNVRSRTVSLSHTWTSRTTNTPDWLLWARRTPAEITRPGSPVTEERDVERGAQELNPGLASTMSRDDAKTEERVPELGPAAMLSDVTAPTLPPAPPLKDESASAVHVPSEDATADDAPTATQLPSLTRNVPRRTLRSPNASCVLVASVDDLAEHLPPSGALTPDDVSVPHTGSGTQTPGSPSARTVHFPAEDEVATHLAAKDRAPTCTKVVRFPESLTGSAGVIKDAPSVRPPGADSGVVGEGAGGVETSEADGALGGKSSSVLPQ</sequence>
<feature type="compositionally biased region" description="Basic and acidic residues" evidence="11">
    <location>
        <begin position="457"/>
        <end position="466"/>
    </location>
</feature>
<dbReference type="Proteomes" id="UP000292082">
    <property type="component" value="Unassembled WGS sequence"/>
</dbReference>
<accession>A0A4Q9PRD5</accession>
<evidence type="ECO:0000256" key="7">
    <source>
        <dbReference type="ARBA" id="ARBA00023053"/>
    </source>
</evidence>
<feature type="transmembrane region" description="Helical" evidence="12">
    <location>
        <begin position="347"/>
        <end position="369"/>
    </location>
</feature>
<dbReference type="GO" id="GO:0036376">
    <property type="term" value="P:sodium ion export across plasma membrane"/>
    <property type="evidence" value="ECO:0007669"/>
    <property type="project" value="InterPro"/>
</dbReference>
<evidence type="ECO:0000256" key="5">
    <source>
        <dbReference type="ARBA" id="ARBA00022692"/>
    </source>
</evidence>
<keyword evidence="10" id="KW-0739">Sodium transport</keyword>
<keyword evidence="8" id="KW-0406">Ion transport</keyword>
<dbReference type="Pfam" id="PF00999">
    <property type="entry name" value="Na_H_Exchanger"/>
    <property type="match status" value="1"/>
</dbReference>
<name>A0A4Q9PRD5_9APHY</name>
<evidence type="ECO:0000256" key="3">
    <source>
        <dbReference type="ARBA" id="ARBA00022448"/>
    </source>
</evidence>
<evidence type="ECO:0000313" key="15">
    <source>
        <dbReference type="Proteomes" id="UP000292082"/>
    </source>
</evidence>
<dbReference type="GO" id="GO:0015385">
    <property type="term" value="F:sodium:proton antiporter activity"/>
    <property type="evidence" value="ECO:0007669"/>
    <property type="project" value="InterPro"/>
</dbReference>
<dbReference type="GO" id="GO:0042391">
    <property type="term" value="P:regulation of membrane potential"/>
    <property type="evidence" value="ECO:0007669"/>
    <property type="project" value="InterPro"/>
</dbReference>
<feature type="domain" description="Cation/H+ exchanger transmembrane" evidence="13">
    <location>
        <begin position="11"/>
        <end position="411"/>
    </location>
</feature>
<protein>
    <submittedName>
        <fullName evidence="14">Sodium/hydrogen exchanger family-domain-containing protein</fullName>
    </submittedName>
</protein>
<keyword evidence="3" id="KW-0813">Transport</keyword>
<keyword evidence="15" id="KW-1185">Reference proteome</keyword>
<comment type="similarity">
    <text evidence="2">Belongs to the fungal Na(+)/H(+) exchanger family.</text>
</comment>
<dbReference type="PANTHER" id="PTHR31382">
    <property type="entry name" value="NA(+)/H(+) ANTIPORTER"/>
    <property type="match status" value="1"/>
</dbReference>
<keyword evidence="9 12" id="KW-0472">Membrane</keyword>
<evidence type="ECO:0000256" key="12">
    <source>
        <dbReference type="SAM" id="Phobius"/>
    </source>
</evidence>
<evidence type="ECO:0000259" key="13">
    <source>
        <dbReference type="Pfam" id="PF00999"/>
    </source>
</evidence>
<feature type="transmembrane region" description="Helical" evidence="12">
    <location>
        <begin position="117"/>
        <end position="139"/>
    </location>
</feature>
<feature type="region of interest" description="Disordered" evidence="11">
    <location>
        <begin position="569"/>
        <end position="597"/>
    </location>
</feature>
<feature type="compositionally biased region" description="Polar residues" evidence="11">
    <location>
        <begin position="584"/>
        <end position="597"/>
    </location>
</feature>
<evidence type="ECO:0000256" key="1">
    <source>
        <dbReference type="ARBA" id="ARBA00004141"/>
    </source>
</evidence>
<dbReference type="AlphaFoldDB" id="A0A4Q9PRD5"/>
<evidence type="ECO:0000256" key="2">
    <source>
        <dbReference type="ARBA" id="ARBA00005248"/>
    </source>
</evidence>
<evidence type="ECO:0000256" key="10">
    <source>
        <dbReference type="ARBA" id="ARBA00023201"/>
    </source>
</evidence>
<evidence type="ECO:0000256" key="8">
    <source>
        <dbReference type="ARBA" id="ARBA00023065"/>
    </source>
</evidence>
<evidence type="ECO:0000256" key="9">
    <source>
        <dbReference type="ARBA" id="ARBA00023136"/>
    </source>
</evidence>
<evidence type="ECO:0000256" key="11">
    <source>
        <dbReference type="SAM" id="MobiDB-lite"/>
    </source>
</evidence>